<organism evidence="2 3">
    <name type="scientific">Bacillus cereus HuB4-4</name>
    <dbReference type="NCBI Taxonomy" id="1053211"/>
    <lineage>
        <taxon>Bacteria</taxon>
        <taxon>Bacillati</taxon>
        <taxon>Bacillota</taxon>
        <taxon>Bacilli</taxon>
        <taxon>Bacillales</taxon>
        <taxon>Bacillaceae</taxon>
        <taxon>Bacillus</taxon>
        <taxon>Bacillus cereus group</taxon>
    </lineage>
</organism>
<keyword evidence="1" id="KW-1133">Transmembrane helix</keyword>
<evidence type="ECO:0008006" key="4">
    <source>
        <dbReference type="Google" id="ProtNLM"/>
    </source>
</evidence>
<dbReference type="AlphaFoldDB" id="A0A9W5QMV6"/>
<keyword evidence="1" id="KW-0812">Transmembrane</keyword>
<keyword evidence="1" id="KW-0472">Membrane</keyword>
<accession>A0A9W5QMV6</accession>
<comment type="caution">
    <text evidence="2">The sequence shown here is derived from an EMBL/GenBank/DDBJ whole genome shotgun (WGS) entry which is preliminary data.</text>
</comment>
<sequence length="126" mass="14676">MMNNRSSFLGISIFFILITFFLSFVSFMAGKTIFNLNSLTTLSFAVLSFSAWFLYFDFNKKDERAEFIRKKNTHFSYLILIIIIVLFYLLSTLNLISLETPKLFQIIISTTVIITSLSWIIITKKN</sequence>
<evidence type="ECO:0000256" key="1">
    <source>
        <dbReference type="SAM" id="Phobius"/>
    </source>
</evidence>
<name>A0A9W5QMV6_BACCE</name>
<dbReference type="EMBL" id="AHEF01000105">
    <property type="protein sequence ID" value="EOP78630.1"/>
    <property type="molecule type" value="Genomic_DNA"/>
</dbReference>
<gene>
    <name evidence="2" type="ORF">IGM_06581</name>
</gene>
<feature type="transmembrane region" description="Helical" evidence="1">
    <location>
        <begin position="7"/>
        <end position="30"/>
    </location>
</feature>
<feature type="transmembrane region" description="Helical" evidence="1">
    <location>
        <begin position="103"/>
        <end position="122"/>
    </location>
</feature>
<feature type="transmembrane region" description="Helical" evidence="1">
    <location>
        <begin position="36"/>
        <end position="56"/>
    </location>
</feature>
<reference evidence="2 3" key="1">
    <citation type="submission" date="2012-12" db="EMBL/GenBank/DDBJ databases">
        <title>The Genome Sequence of Bacillus cereus HuB4-4.</title>
        <authorList>
            <consortium name="The Broad Institute Genome Sequencing Platform"/>
            <consortium name="The Broad Institute Genome Sequencing Center for Infectious Disease"/>
            <person name="Feldgarden M."/>
            <person name="Van der Auwera G.A."/>
            <person name="Mahillon J."/>
            <person name="Duprez V."/>
            <person name="Timmery S."/>
            <person name="Mattelet C."/>
            <person name="Dierick K."/>
            <person name="Sun M."/>
            <person name="Yu Z."/>
            <person name="Zhu L."/>
            <person name="Hu X."/>
            <person name="Shank E.B."/>
            <person name="Swiecicka I."/>
            <person name="Hansen B.M."/>
            <person name="Andrup L."/>
            <person name="Walker B."/>
            <person name="Young S.K."/>
            <person name="Zeng Q."/>
            <person name="Gargeya S."/>
            <person name="Fitzgerald M."/>
            <person name="Haas B."/>
            <person name="Abouelleil A."/>
            <person name="Alvarado L."/>
            <person name="Arachchi H.M."/>
            <person name="Berlin A.M."/>
            <person name="Chapman S.B."/>
            <person name="Dewar J."/>
            <person name="Goldberg J."/>
            <person name="Griggs A."/>
            <person name="Gujja S."/>
            <person name="Hansen M."/>
            <person name="Howarth C."/>
            <person name="Imamovic A."/>
            <person name="Larimer J."/>
            <person name="McCowan C."/>
            <person name="Murphy C."/>
            <person name="Neiman D."/>
            <person name="Pearson M."/>
            <person name="Priest M."/>
            <person name="Roberts A."/>
            <person name="Saif S."/>
            <person name="Shea T."/>
            <person name="Sisk P."/>
            <person name="Sykes S."/>
            <person name="Wortman J."/>
            <person name="Nusbaum C."/>
            <person name="Birren B."/>
        </authorList>
    </citation>
    <scope>NUCLEOTIDE SEQUENCE [LARGE SCALE GENOMIC DNA]</scope>
    <source>
        <strain evidence="2 3">HuB4-4</strain>
    </source>
</reference>
<proteinExistence type="predicted"/>
<protein>
    <recommendedName>
        <fullName evidence="4">Permease</fullName>
    </recommendedName>
</protein>
<evidence type="ECO:0000313" key="3">
    <source>
        <dbReference type="Proteomes" id="UP000014009"/>
    </source>
</evidence>
<dbReference type="Proteomes" id="UP000014009">
    <property type="component" value="Unassembled WGS sequence"/>
</dbReference>
<feature type="transmembrane region" description="Helical" evidence="1">
    <location>
        <begin position="77"/>
        <end position="97"/>
    </location>
</feature>
<evidence type="ECO:0000313" key="2">
    <source>
        <dbReference type="EMBL" id="EOP78630.1"/>
    </source>
</evidence>